<accession>A0A4Q0T048</accession>
<dbReference type="PANTHER" id="PTHR30055:SF238">
    <property type="entry name" value="MYCOFACTOCIN BIOSYNTHESIS TRANSCRIPTIONAL REGULATOR MFTR-RELATED"/>
    <property type="match status" value="1"/>
</dbReference>
<dbReference type="Proteomes" id="UP000289437">
    <property type="component" value="Unassembled WGS sequence"/>
</dbReference>
<protein>
    <submittedName>
        <fullName evidence="6">Transcriptional regulator, TetR family</fullName>
    </submittedName>
</protein>
<name>A0A4Q0T048_9BACT</name>
<organism evidence="6 7">
    <name type="scientific">Granulicella sibirica</name>
    <dbReference type="NCBI Taxonomy" id="2479048"/>
    <lineage>
        <taxon>Bacteria</taxon>
        <taxon>Pseudomonadati</taxon>
        <taxon>Acidobacteriota</taxon>
        <taxon>Terriglobia</taxon>
        <taxon>Terriglobales</taxon>
        <taxon>Acidobacteriaceae</taxon>
        <taxon>Granulicella</taxon>
    </lineage>
</organism>
<dbReference type="PROSITE" id="PS50977">
    <property type="entry name" value="HTH_TETR_2"/>
    <property type="match status" value="1"/>
</dbReference>
<evidence type="ECO:0000256" key="1">
    <source>
        <dbReference type="ARBA" id="ARBA00023015"/>
    </source>
</evidence>
<keyword evidence="7" id="KW-1185">Reference proteome</keyword>
<evidence type="ECO:0000256" key="2">
    <source>
        <dbReference type="ARBA" id="ARBA00023125"/>
    </source>
</evidence>
<comment type="caution">
    <text evidence="6">The sequence shown here is derived from an EMBL/GenBank/DDBJ whole genome shotgun (WGS) entry which is preliminary data.</text>
</comment>
<evidence type="ECO:0000313" key="7">
    <source>
        <dbReference type="Proteomes" id="UP000289437"/>
    </source>
</evidence>
<keyword evidence="2 4" id="KW-0238">DNA-binding</keyword>
<reference evidence="6 7" key="1">
    <citation type="submission" date="2018-11" db="EMBL/GenBank/DDBJ databases">
        <authorList>
            <person name="Mardanov A.V."/>
            <person name="Ravin N.V."/>
            <person name="Dedysh S.N."/>
        </authorList>
    </citation>
    <scope>NUCLEOTIDE SEQUENCE [LARGE SCALE GENOMIC DNA]</scope>
    <source>
        <strain evidence="6 7">AF10</strain>
    </source>
</reference>
<sequence length="200" mass="22183">MASSAHLSPDSMQTKKQELVRTEIWKAAVNLFYSAGFENVTVEQIASEAGISRRTFFRYFSSKEDLMSATIRSYGAALEEAIARQKAGASPLESAKLAVSEVLAPHFPSETTERVIHVGRRSPAARSAQYLAVSEVEDRLAGAFSLRAKRKGIRSLQDRILASITLSATQLCSTTWVEQQDRPMLELIDEVFREISQLSK</sequence>
<dbReference type="GO" id="GO:0000976">
    <property type="term" value="F:transcription cis-regulatory region binding"/>
    <property type="evidence" value="ECO:0007669"/>
    <property type="project" value="TreeGrafter"/>
</dbReference>
<evidence type="ECO:0000313" key="6">
    <source>
        <dbReference type="EMBL" id="RXH55690.1"/>
    </source>
</evidence>
<feature type="DNA-binding region" description="H-T-H motif" evidence="4">
    <location>
        <begin position="41"/>
        <end position="60"/>
    </location>
</feature>
<dbReference type="InterPro" id="IPR050109">
    <property type="entry name" value="HTH-type_TetR-like_transc_reg"/>
</dbReference>
<evidence type="ECO:0000259" key="5">
    <source>
        <dbReference type="PROSITE" id="PS50977"/>
    </source>
</evidence>
<dbReference type="PROSITE" id="PS01081">
    <property type="entry name" value="HTH_TETR_1"/>
    <property type="match status" value="1"/>
</dbReference>
<proteinExistence type="predicted"/>
<dbReference type="InterPro" id="IPR009057">
    <property type="entry name" value="Homeodomain-like_sf"/>
</dbReference>
<dbReference type="AlphaFoldDB" id="A0A4Q0T048"/>
<keyword evidence="1" id="KW-0805">Transcription regulation</keyword>
<dbReference type="EMBL" id="RDSM01000002">
    <property type="protein sequence ID" value="RXH55690.1"/>
    <property type="molecule type" value="Genomic_DNA"/>
</dbReference>
<dbReference type="InterPro" id="IPR001647">
    <property type="entry name" value="HTH_TetR"/>
</dbReference>
<dbReference type="Gene3D" id="1.10.357.10">
    <property type="entry name" value="Tetracycline Repressor, domain 2"/>
    <property type="match status" value="1"/>
</dbReference>
<evidence type="ECO:0000256" key="3">
    <source>
        <dbReference type="ARBA" id="ARBA00023163"/>
    </source>
</evidence>
<keyword evidence="3" id="KW-0804">Transcription</keyword>
<feature type="domain" description="HTH tetR-type" evidence="5">
    <location>
        <begin position="18"/>
        <end position="78"/>
    </location>
</feature>
<dbReference type="PANTHER" id="PTHR30055">
    <property type="entry name" value="HTH-TYPE TRANSCRIPTIONAL REGULATOR RUTR"/>
    <property type="match status" value="1"/>
</dbReference>
<dbReference type="SUPFAM" id="SSF46689">
    <property type="entry name" value="Homeodomain-like"/>
    <property type="match status" value="1"/>
</dbReference>
<dbReference type="GO" id="GO:0003700">
    <property type="term" value="F:DNA-binding transcription factor activity"/>
    <property type="evidence" value="ECO:0007669"/>
    <property type="project" value="TreeGrafter"/>
</dbReference>
<dbReference type="Pfam" id="PF00440">
    <property type="entry name" value="TetR_N"/>
    <property type="match status" value="1"/>
</dbReference>
<reference evidence="7" key="2">
    <citation type="submission" date="2019-02" db="EMBL/GenBank/DDBJ databases">
        <title>Granulicella sibirica sp. nov., a psychrotolerant acidobacterium isolated from an organic soil layer in forested tundra, West Siberia.</title>
        <authorList>
            <person name="Oshkin I.Y."/>
            <person name="Kulichevskaya I.S."/>
            <person name="Rijpstra W.I.C."/>
            <person name="Sinninghe Damste J.S."/>
            <person name="Rakitin A.L."/>
            <person name="Ravin N.V."/>
            <person name="Dedysh S.N."/>
        </authorList>
    </citation>
    <scope>NUCLEOTIDE SEQUENCE [LARGE SCALE GENOMIC DNA]</scope>
    <source>
        <strain evidence="7">AF10</strain>
    </source>
</reference>
<dbReference type="InterPro" id="IPR023772">
    <property type="entry name" value="DNA-bd_HTH_TetR-type_CS"/>
</dbReference>
<evidence type="ECO:0000256" key="4">
    <source>
        <dbReference type="PROSITE-ProRule" id="PRU00335"/>
    </source>
</evidence>
<dbReference type="PRINTS" id="PR00455">
    <property type="entry name" value="HTHTETR"/>
</dbReference>
<gene>
    <name evidence="6" type="ORF">GRAN_2547</name>
</gene>